<dbReference type="EMBL" id="MEWU01000003">
    <property type="protein sequence ID" value="OGC84039.1"/>
    <property type="molecule type" value="Genomic_DNA"/>
</dbReference>
<evidence type="ECO:0000256" key="7">
    <source>
        <dbReference type="ARBA" id="ARBA00022840"/>
    </source>
</evidence>
<comment type="pathway">
    <text evidence="1">Purine metabolism; IMP biosynthesis via de novo pathway; 5-amino-1-(5-phospho-D-ribosyl)imidazole-4-carboxamide from 5-amino-1-(5-phospho-D-ribosyl)imidazole-4-carboxylate: step 1/2.</text>
</comment>
<dbReference type="AlphaFoldDB" id="A0A1F4XQN5"/>
<proteinExistence type="inferred from homology"/>
<dbReference type="Gene3D" id="3.30.470.20">
    <property type="entry name" value="ATP-grasp fold, B domain"/>
    <property type="match status" value="1"/>
</dbReference>
<feature type="domain" description="SAICAR synthetase/ADE2 N-terminal" evidence="9">
    <location>
        <begin position="21"/>
        <end position="272"/>
    </location>
</feature>
<dbReference type="GO" id="GO:0004639">
    <property type="term" value="F:phosphoribosylaminoimidazolesuccinocarboxamide synthase activity"/>
    <property type="evidence" value="ECO:0007669"/>
    <property type="project" value="UniProtKB-EC"/>
</dbReference>
<evidence type="ECO:0000313" key="11">
    <source>
        <dbReference type="Proteomes" id="UP000177564"/>
    </source>
</evidence>
<dbReference type="Pfam" id="PF01259">
    <property type="entry name" value="SAICAR_synt"/>
    <property type="match status" value="1"/>
</dbReference>
<reference evidence="10 11" key="1">
    <citation type="journal article" date="2016" name="Nat. Commun.">
        <title>Thousands of microbial genomes shed light on interconnected biogeochemical processes in an aquifer system.</title>
        <authorList>
            <person name="Anantharaman K."/>
            <person name="Brown C.T."/>
            <person name="Hug L.A."/>
            <person name="Sharon I."/>
            <person name="Castelle C.J."/>
            <person name="Probst A.J."/>
            <person name="Thomas B.C."/>
            <person name="Singh A."/>
            <person name="Wilkins M.J."/>
            <person name="Karaoz U."/>
            <person name="Brodie E.L."/>
            <person name="Williams K.H."/>
            <person name="Hubbard S.S."/>
            <person name="Banfield J.F."/>
        </authorList>
    </citation>
    <scope>NUCLEOTIDE SEQUENCE [LARGE SCALE GENOMIC DNA]</scope>
</reference>
<comment type="catalytic activity">
    <reaction evidence="8">
        <text>5-amino-1-(5-phospho-D-ribosyl)imidazole-4-carboxylate + L-aspartate + ATP = (2S)-2-[5-amino-1-(5-phospho-beta-D-ribosyl)imidazole-4-carboxamido]succinate + ADP + phosphate + 2 H(+)</text>
        <dbReference type="Rhea" id="RHEA:22628"/>
        <dbReference type="ChEBI" id="CHEBI:15378"/>
        <dbReference type="ChEBI" id="CHEBI:29991"/>
        <dbReference type="ChEBI" id="CHEBI:30616"/>
        <dbReference type="ChEBI" id="CHEBI:43474"/>
        <dbReference type="ChEBI" id="CHEBI:58443"/>
        <dbReference type="ChEBI" id="CHEBI:77657"/>
        <dbReference type="ChEBI" id="CHEBI:456216"/>
        <dbReference type="EC" id="6.3.2.6"/>
    </reaction>
</comment>
<dbReference type="PANTHER" id="PTHR43700:SF1">
    <property type="entry name" value="PHOSPHORIBOSYLAMINOIMIDAZOLE-SUCCINOCARBOXAMIDE SYNTHASE"/>
    <property type="match status" value="1"/>
</dbReference>
<accession>A0A1F4XQN5</accession>
<evidence type="ECO:0000256" key="6">
    <source>
        <dbReference type="ARBA" id="ARBA00022755"/>
    </source>
</evidence>
<keyword evidence="5" id="KW-0547">Nucleotide-binding</keyword>
<protein>
    <recommendedName>
        <fullName evidence="3">phosphoribosylaminoimidazolesuccinocarboxamide synthase</fullName>
        <ecNumber evidence="3">6.3.2.6</ecNumber>
    </recommendedName>
</protein>
<dbReference type="Gene3D" id="3.30.200.20">
    <property type="entry name" value="Phosphorylase Kinase, domain 1"/>
    <property type="match status" value="1"/>
</dbReference>
<dbReference type="GO" id="GO:0005737">
    <property type="term" value="C:cytoplasm"/>
    <property type="evidence" value="ECO:0007669"/>
    <property type="project" value="TreeGrafter"/>
</dbReference>
<keyword evidence="6" id="KW-0658">Purine biosynthesis</keyword>
<dbReference type="EC" id="6.3.2.6" evidence="3"/>
<dbReference type="UniPathway" id="UPA00074">
    <property type="reaction ID" value="UER00131"/>
</dbReference>
<keyword evidence="7" id="KW-0067">ATP-binding</keyword>
<dbReference type="PANTHER" id="PTHR43700">
    <property type="entry name" value="PHOSPHORIBOSYLAMINOIMIDAZOLE-SUCCINOCARBOXAMIDE SYNTHASE"/>
    <property type="match status" value="1"/>
</dbReference>
<dbReference type="STRING" id="1797240.A3D68_01860"/>
<organism evidence="10 11">
    <name type="scientific">Candidatus Adlerbacteria bacterium RIFCSPHIGHO2_02_FULL_52_17</name>
    <dbReference type="NCBI Taxonomy" id="1797240"/>
    <lineage>
        <taxon>Bacteria</taxon>
        <taxon>Candidatus Adleribacteriota</taxon>
    </lineage>
</organism>
<sequence length="317" mass="36454">MPAIAKYAKYDKPELKNLPLIHQGKTRDTFEARWPEYNGSFWSPRLIVATNRLSTHNVVHKSTIPYKDEVLTALTIFWLVDVLGRAGIHHHLVAFGKNIYEYLPGKTRDYPANLHYRAIVVKTLDMCLVEFIQRKYLAGSLWRLLRDGKKNPYGKLARKPVLMMQFRSPLSTPTDKSETDDPQRASMVRAKYPQGVAIFREAYRLMRQHTNRVGIEVVDCKGEGGKDELGRFVIADEFGTPDCSRFCEKDKIVIGQEPAWLDKELARQEAERVWGNGPRVPLTFSPAVIAHLSTTYLDIFERIVGVPLVRFQRERLD</sequence>
<evidence type="ECO:0000259" key="9">
    <source>
        <dbReference type="Pfam" id="PF01259"/>
    </source>
</evidence>
<dbReference type="SUPFAM" id="SSF56104">
    <property type="entry name" value="SAICAR synthase-like"/>
    <property type="match status" value="1"/>
</dbReference>
<gene>
    <name evidence="10" type="ORF">A3D68_01860</name>
</gene>
<dbReference type="InterPro" id="IPR028923">
    <property type="entry name" value="SAICAR_synt/ADE2_N"/>
</dbReference>
<evidence type="ECO:0000256" key="2">
    <source>
        <dbReference type="ARBA" id="ARBA00010190"/>
    </source>
</evidence>
<comment type="similarity">
    <text evidence="2">Belongs to the SAICAR synthetase family.</text>
</comment>
<evidence type="ECO:0000256" key="5">
    <source>
        <dbReference type="ARBA" id="ARBA00022741"/>
    </source>
</evidence>
<keyword evidence="4" id="KW-0436">Ligase</keyword>
<dbReference type="Proteomes" id="UP000177564">
    <property type="component" value="Unassembled WGS sequence"/>
</dbReference>
<comment type="caution">
    <text evidence="10">The sequence shown here is derived from an EMBL/GenBank/DDBJ whole genome shotgun (WGS) entry which is preliminary data.</text>
</comment>
<evidence type="ECO:0000256" key="3">
    <source>
        <dbReference type="ARBA" id="ARBA00012217"/>
    </source>
</evidence>
<evidence type="ECO:0000256" key="8">
    <source>
        <dbReference type="ARBA" id="ARBA00048475"/>
    </source>
</evidence>
<dbReference type="GO" id="GO:0005524">
    <property type="term" value="F:ATP binding"/>
    <property type="evidence" value="ECO:0007669"/>
    <property type="project" value="UniProtKB-KW"/>
</dbReference>
<evidence type="ECO:0000313" key="10">
    <source>
        <dbReference type="EMBL" id="OGC84039.1"/>
    </source>
</evidence>
<name>A0A1F4XQN5_9BACT</name>
<evidence type="ECO:0000256" key="4">
    <source>
        <dbReference type="ARBA" id="ARBA00022598"/>
    </source>
</evidence>
<dbReference type="GO" id="GO:0006189">
    <property type="term" value="P:'de novo' IMP biosynthetic process"/>
    <property type="evidence" value="ECO:0007669"/>
    <property type="project" value="UniProtKB-UniPathway"/>
</dbReference>
<evidence type="ECO:0000256" key="1">
    <source>
        <dbReference type="ARBA" id="ARBA00004672"/>
    </source>
</evidence>